<evidence type="ECO:0000313" key="4">
    <source>
        <dbReference type="EMBL" id="GFR49918.1"/>
    </source>
</evidence>
<dbReference type="Gene3D" id="1.10.8.60">
    <property type="match status" value="1"/>
</dbReference>
<feature type="compositionally biased region" description="Low complexity" evidence="2">
    <location>
        <begin position="45"/>
        <end position="60"/>
    </location>
</feature>
<feature type="compositionally biased region" description="Pro residues" evidence="2">
    <location>
        <begin position="204"/>
        <end position="223"/>
    </location>
</feature>
<dbReference type="GO" id="GO:0033314">
    <property type="term" value="P:mitotic DNA replication checkpoint signaling"/>
    <property type="evidence" value="ECO:0007669"/>
    <property type="project" value="TreeGrafter"/>
</dbReference>
<sequence>MTTTRRASAAAAAVSAESAGTRRTSSRVAARKADKPSKATPSANAKAEAVPQAEVAAPSAKGGKRSRVKEPQPAAITKEDDKTQQQAAKRQRGRGRKSAATEPSPQNGAPAEAPEQPTPEPEERPLKRSRRVGRPSKVDTLAAKAAAAAASPSACAAAPCTQGNKATTAAANETAAPSGEQAADAAHQLQLQDSSTQPCEEAPKPQPQAQPTVQPQPAPPVIPSQPQLPALSPRRSPPASPRRVLVATAAAAAPASPKAPVPAPQPVIAAPPVAAPPAVAPSAQPKVPLTDAEISQLRKLLMPGALAGTLMGCAATAAADSTTAAAGPSGVDGQASADVGGATEPAGRGGQFKELYGMVSECCSSGRGNSVYISGLPGTGKTYTVSRLLASLPGLAAAHKGVSFCCATLNCMALDDPAQLYGRLQHELLRTPGSTPATDAATAYDNLLATLRKICVVQPSGGSSKGAGKAKGTKRGRGAAAGSSAAGSDEALGRRVVVVVLDEVDRLLRRKEGGEDLARLFQLPTAPGVSLVLLAVANSLDLTERMMPLLRARGLAPRHLVFTAYSRPQVLAILAAQLSAHPRGRRCFDDAALDMIAKSVSSSSGDLRHALKACRTALDVVLDHNRSQPAAARASVGIREVHAALQRMNSQGNGQSAMVAKIKGLPPQQQLVLLALATAVGSRAAAAGADAAVVPGSGFQPNGALFTGARPKFADSVAFREIGNQIAAAPINNPGACFDGPTPSKAGKPGAAPANTPTVSRVRGITGPGAGGGAAGTPGSCARAPPSRTPASILAGDAGLALSLADVYSAYCGLCRQLDIPAMSESAFRTDALMGLDCDGLLRLTEGRTPAATRLSLRVMVRDVQTALADNVMFKRLMGAKAPATGVAAGAATGAVRA</sequence>
<feature type="region of interest" description="Disordered" evidence="2">
    <location>
        <begin position="323"/>
        <end position="345"/>
    </location>
</feature>
<dbReference type="GO" id="GO:0005634">
    <property type="term" value="C:nucleus"/>
    <property type="evidence" value="ECO:0007669"/>
    <property type="project" value="TreeGrafter"/>
</dbReference>
<organism evidence="4 5">
    <name type="scientific">Astrephomene gubernaculifera</name>
    <dbReference type="NCBI Taxonomy" id="47775"/>
    <lineage>
        <taxon>Eukaryota</taxon>
        <taxon>Viridiplantae</taxon>
        <taxon>Chlorophyta</taxon>
        <taxon>core chlorophytes</taxon>
        <taxon>Chlorophyceae</taxon>
        <taxon>CS clade</taxon>
        <taxon>Chlamydomonadales</taxon>
        <taxon>Astrephomenaceae</taxon>
        <taxon>Astrephomene</taxon>
    </lineage>
</organism>
<dbReference type="PANTHER" id="PTHR10763:SF26">
    <property type="entry name" value="CELL DIVISION CONTROL PROTEIN 6 HOMOLOG"/>
    <property type="match status" value="1"/>
</dbReference>
<comment type="caution">
    <text evidence="4">The sequence shown here is derived from an EMBL/GenBank/DDBJ whole genome shotgun (WGS) entry which is preliminary data.</text>
</comment>
<dbReference type="Proteomes" id="UP001054857">
    <property type="component" value="Unassembled WGS sequence"/>
</dbReference>
<dbReference type="InterPro" id="IPR003593">
    <property type="entry name" value="AAA+_ATPase"/>
</dbReference>
<dbReference type="Gene3D" id="3.40.50.300">
    <property type="entry name" value="P-loop containing nucleotide triphosphate hydrolases"/>
    <property type="match status" value="1"/>
</dbReference>
<dbReference type="InterPro" id="IPR050311">
    <property type="entry name" value="ORC1/CDC6"/>
</dbReference>
<protein>
    <recommendedName>
        <fullName evidence="3">AAA+ ATPase domain-containing protein</fullName>
    </recommendedName>
</protein>
<feature type="region of interest" description="Disordered" evidence="2">
    <location>
        <begin position="1"/>
        <end position="245"/>
    </location>
</feature>
<keyword evidence="1" id="KW-0235">DNA replication</keyword>
<evidence type="ECO:0000259" key="3">
    <source>
        <dbReference type="SMART" id="SM00382"/>
    </source>
</evidence>
<reference evidence="4 5" key="1">
    <citation type="journal article" date="2021" name="Sci. Rep.">
        <title>Genome sequencing of the multicellular alga Astrephomene provides insights into convergent evolution of germ-soma differentiation.</title>
        <authorList>
            <person name="Yamashita S."/>
            <person name="Yamamoto K."/>
            <person name="Matsuzaki R."/>
            <person name="Suzuki S."/>
            <person name="Yamaguchi H."/>
            <person name="Hirooka S."/>
            <person name="Minakuchi Y."/>
            <person name="Miyagishima S."/>
            <person name="Kawachi M."/>
            <person name="Toyoda A."/>
            <person name="Nozaki H."/>
        </authorList>
    </citation>
    <scope>NUCLEOTIDE SEQUENCE [LARGE SCALE GENOMIC DNA]</scope>
    <source>
        <strain evidence="4 5">NIES-4017</strain>
    </source>
</reference>
<feature type="domain" description="AAA+ ATPase" evidence="3">
    <location>
        <begin position="367"/>
        <end position="566"/>
    </location>
</feature>
<feature type="compositionally biased region" description="Gly residues" evidence="2">
    <location>
        <begin position="767"/>
        <end position="776"/>
    </location>
</feature>
<keyword evidence="5" id="KW-1185">Reference proteome</keyword>
<feature type="compositionally biased region" description="Low complexity" evidence="2">
    <location>
        <begin position="142"/>
        <end position="200"/>
    </location>
</feature>
<feature type="region of interest" description="Disordered" evidence="2">
    <location>
        <begin position="767"/>
        <end position="787"/>
    </location>
</feature>
<accession>A0AAD3DXW7</accession>
<evidence type="ECO:0000256" key="1">
    <source>
        <dbReference type="ARBA" id="ARBA00022705"/>
    </source>
</evidence>
<evidence type="ECO:0000313" key="5">
    <source>
        <dbReference type="Proteomes" id="UP001054857"/>
    </source>
</evidence>
<dbReference type="GO" id="GO:0006270">
    <property type="term" value="P:DNA replication initiation"/>
    <property type="evidence" value="ECO:0007669"/>
    <property type="project" value="TreeGrafter"/>
</dbReference>
<gene>
    <name evidence="4" type="ORF">Agub_g12026</name>
</gene>
<dbReference type="InterPro" id="IPR041664">
    <property type="entry name" value="AAA_16"/>
</dbReference>
<dbReference type="InterPro" id="IPR027417">
    <property type="entry name" value="P-loop_NTPase"/>
</dbReference>
<feature type="compositionally biased region" description="Low complexity" evidence="2">
    <location>
        <begin position="224"/>
        <end position="234"/>
    </location>
</feature>
<dbReference type="SUPFAM" id="SSF52540">
    <property type="entry name" value="P-loop containing nucleoside triphosphate hydrolases"/>
    <property type="match status" value="1"/>
</dbReference>
<dbReference type="Pfam" id="PF13191">
    <property type="entry name" value="AAA_16"/>
    <property type="match status" value="1"/>
</dbReference>
<dbReference type="SMART" id="SM00382">
    <property type="entry name" value="AAA"/>
    <property type="match status" value="1"/>
</dbReference>
<feature type="compositionally biased region" description="Low complexity" evidence="2">
    <location>
        <begin position="7"/>
        <end position="19"/>
    </location>
</feature>
<dbReference type="EMBL" id="BMAR01000033">
    <property type="protein sequence ID" value="GFR49918.1"/>
    <property type="molecule type" value="Genomic_DNA"/>
</dbReference>
<name>A0AAD3DXW7_9CHLO</name>
<dbReference type="PANTHER" id="PTHR10763">
    <property type="entry name" value="CELL DIVISION CONTROL PROTEIN 6-RELATED"/>
    <property type="match status" value="1"/>
</dbReference>
<evidence type="ECO:0000256" key="2">
    <source>
        <dbReference type="SAM" id="MobiDB-lite"/>
    </source>
</evidence>
<dbReference type="AlphaFoldDB" id="A0AAD3DXW7"/>
<feature type="region of interest" description="Disordered" evidence="2">
    <location>
        <begin position="460"/>
        <end position="485"/>
    </location>
</feature>
<dbReference type="GO" id="GO:0003688">
    <property type="term" value="F:DNA replication origin binding"/>
    <property type="evidence" value="ECO:0007669"/>
    <property type="project" value="TreeGrafter"/>
</dbReference>
<proteinExistence type="predicted"/>